<feature type="domain" description="Tyr recombinase" evidence="2">
    <location>
        <begin position="252"/>
        <end position="427"/>
    </location>
</feature>
<proteinExistence type="predicted"/>
<dbReference type="Pfam" id="PF00589">
    <property type="entry name" value="Phage_integrase"/>
    <property type="match status" value="1"/>
</dbReference>
<dbReference type="PROSITE" id="PS51898">
    <property type="entry name" value="TYR_RECOMBINASE"/>
    <property type="match status" value="1"/>
</dbReference>
<protein>
    <submittedName>
        <fullName evidence="3">Phage integrase family protein</fullName>
    </submittedName>
</protein>
<comment type="caution">
    <text evidence="3">The sequence shown here is derived from an EMBL/GenBank/DDBJ whole genome shotgun (WGS) entry which is preliminary data.</text>
</comment>
<evidence type="ECO:0000313" key="4">
    <source>
        <dbReference type="Proteomes" id="UP000469949"/>
    </source>
</evidence>
<accession>A0A833J9K7</accession>
<dbReference type="InterPro" id="IPR002104">
    <property type="entry name" value="Integrase_catalytic"/>
</dbReference>
<dbReference type="AlphaFoldDB" id="A0A833J9K7"/>
<evidence type="ECO:0000256" key="1">
    <source>
        <dbReference type="ARBA" id="ARBA00023172"/>
    </source>
</evidence>
<organism evidence="3 4">
    <name type="scientific">Methylorubrum populi</name>
    <dbReference type="NCBI Taxonomy" id="223967"/>
    <lineage>
        <taxon>Bacteria</taxon>
        <taxon>Pseudomonadati</taxon>
        <taxon>Pseudomonadota</taxon>
        <taxon>Alphaproteobacteria</taxon>
        <taxon>Hyphomicrobiales</taxon>
        <taxon>Methylobacteriaceae</taxon>
        <taxon>Methylorubrum</taxon>
    </lineage>
</organism>
<dbReference type="Gene3D" id="1.10.443.10">
    <property type="entry name" value="Intergrase catalytic core"/>
    <property type="match status" value="1"/>
</dbReference>
<name>A0A833J9K7_9HYPH</name>
<evidence type="ECO:0000313" key="3">
    <source>
        <dbReference type="EMBL" id="KAB7787654.1"/>
    </source>
</evidence>
<dbReference type="GO" id="GO:0003677">
    <property type="term" value="F:DNA binding"/>
    <property type="evidence" value="ECO:0007669"/>
    <property type="project" value="InterPro"/>
</dbReference>
<dbReference type="SUPFAM" id="SSF56349">
    <property type="entry name" value="DNA breaking-rejoining enzymes"/>
    <property type="match status" value="1"/>
</dbReference>
<dbReference type="GO" id="GO:0015074">
    <property type="term" value="P:DNA integration"/>
    <property type="evidence" value="ECO:0007669"/>
    <property type="project" value="InterPro"/>
</dbReference>
<dbReference type="GO" id="GO:0006310">
    <property type="term" value="P:DNA recombination"/>
    <property type="evidence" value="ECO:0007669"/>
    <property type="project" value="UniProtKB-KW"/>
</dbReference>
<sequence length="437" mass="49750">MSGDYLLKRDGVWHYSRRVPLNVADLDRRGIVRQSTRIRVVEDPRGAKARRVADKINSDLEAFWLGLLNGRVEEARSQYDAARKRARGFGFDYLTNDLIAERPLPEILARVRTAKSEPQEREDLAVSAALGTVRVPRLMLSELFDEYERLSAADLRDLSPDQRRKWRNPKLRAVANLIEVIGDHPVTSVTRSNALDFREWWQGRLDEEELDPDTANKDFGHLNTMFKAIERALRLGLENNFGEMRIRGGARGQRIAFAPAYIQDRLLAEDAFGGLNDEARRVIYLIVETGLRLSEACNLTKETIRLDAPVPHVIVRADGRRMKTDQSAREIPLVGVSLMAAQAQPEGFPRYRDKAASLSAIVNKVMQSNKLLPVKGQTLYSLRHTFEDRLTKVEAPDKLMAALMGHKFHRPRYGLGPSLEQKQEWLQRIAFKPPSKV</sequence>
<dbReference type="InterPro" id="IPR011010">
    <property type="entry name" value="DNA_brk_join_enz"/>
</dbReference>
<gene>
    <name evidence="3" type="ORF">F8B43_0107</name>
</gene>
<dbReference type="Proteomes" id="UP000469949">
    <property type="component" value="Unassembled WGS sequence"/>
</dbReference>
<dbReference type="InterPro" id="IPR013762">
    <property type="entry name" value="Integrase-like_cat_sf"/>
</dbReference>
<keyword evidence="1" id="KW-0233">DNA recombination</keyword>
<dbReference type="EMBL" id="WEKV01000002">
    <property type="protein sequence ID" value="KAB7787654.1"/>
    <property type="molecule type" value="Genomic_DNA"/>
</dbReference>
<dbReference type="RefSeq" id="WP_152275622.1">
    <property type="nucleotide sequence ID" value="NZ_WEKV01000002.1"/>
</dbReference>
<evidence type="ECO:0000259" key="2">
    <source>
        <dbReference type="PROSITE" id="PS51898"/>
    </source>
</evidence>
<reference evidence="3 4" key="1">
    <citation type="submission" date="2019-10" db="EMBL/GenBank/DDBJ databases">
        <title>Draft Genome Sequence of the Caffeine Degrading Methylotroph Methylorubrum populi PINKEL.</title>
        <authorList>
            <person name="Dawson S.C."/>
            <person name="Zhang X."/>
            <person name="Wright M.E."/>
            <person name="Sharma G."/>
            <person name="Langner J.T."/>
            <person name="Ditty J.L."/>
            <person name="Subuyuj G.A."/>
        </authorList>
    </citation>
    <scope>NUCLEOTIDE SEQUENCE [LARGE SCALE GENOMIC DNA]</scope>
    <source>
        <strain evidence="3 4">Pinkel</strain>
    </source>
</reference>